<evidence type="ECO:0000313" key="8">
    <source>
        <dbReference type="EMBL" id="RBA62549.1"/>
    </source>
</evidence>
<evidence type="ECO:0000313" key="7">
    <source>
        <dbReference type="EMBL" id="QWV15501.1"/>
    </source>
</evidence>
<evidence type="ECO:0000256" key="1">
    <source>
        <dbReference type="ARBA" id="ARBA00004365"/>
    </source>
</evidence>
<accession>A0A365Q120</accession>
<dbReference type="GO" id="GO:0005576">
    <property type="term" value="C:extracellular region"/>
    <property type="evidence" value="ECO:0007669"/>
    <property type="project" value="UniProtKB-SubCell"/>
</dbReference>
<evidence type="ECO:0000256" key="5">
    <source>
        <dbReference type="ARBA" id="ARBA00023143"/>
    </source>
</evidence>
<keyword evidence="4" id="KW-0964">Secreted</keyword>
<comment type="similarity">
    <text evidence="3">Belongs to the bacterial flagellin family.</text>
</comment>
<dbReference type="Gene3D" id="1.20.1330.10">
    <property type="entry name" value="f41 fragment of flagellin, N-terminal domain"/>
    <property type="match status" value="2"/>
</dbReference>
<dbReference type="PANTHER" id="PTHR42792:SF1">
    <property type="entry name" value="FLAGELLAR HOOK-ASSOCIATED PROTEIN 3"/>
    <property type="match status" value="1"/>
</dbReference>
<dbReference type="GO" id="GO:0009424">
    <property type="term" value="C:bacterial-type flagellum hook"/>
    <property type="evidence" value="ECO:0007669"/>
    <property type="project" value="InterPro"/>
</dbReference>
<dbReference type="NCBIfam" id="TIGR02550">
    <property type="entry name" value="flagell_flgL"/>
    <property type="match status" value="1"/>
</dbReference>
<evidence type="ECO:0000313" key="10">
    <source>
        <dbReference type="Proteomes" id="UP000683436"/>
    </source>
</evidence>
<keyword evidence="8" id="KW-0282">Flagellum</keyword>
<comment type="subcellular location">
    <subcellularLocation>
        <location evidence="1">Bacterial flagellum</location>
    </subcellularLocation>
    <subcellularLocation>
        <location evidence="2">Secreted</location>
    </subcellularLocation>
</comment>
<name>A0A365Q120_9GAMM</name>
<evidence type="ECO:0000313" key="9">
    <source>
        <dbReference type="Proteomes" id="UP000252554"/>
    </source>
</evidence>
<evidence type="ECO:0000256" key="2">
    <source>
        <dbReference type="ARBA" id="ARBA00004613"/>
    </source>
</evidence>
<dbReference type="SUPFAM" id="SSF64518">
    <property type="entry name" value="Phase 1 flagellin"/>
    <property type="match status" value="1"/>
</dbReference>
<proteinExistence type="inferred from homology"/>
<dbReference type="PANTHER" id="PTHR42792">
    <property type="entry name" value="FLAGELLIN"/>
    <property type="match status" value="1"/>
</dbReference>
<protein>
    <submittedName>
        <fullName evidence="8">Flagellar hook-associated protein 3</fullName>
    </submittedName>
</protein>
<dbReference type="InterPro" id="IPR001492">
    <property type="entry name" value="Flagellin"/>
</dbReference>
<dbReference type="GO" id="GO:0071973">
    <property type="term" value="P:bacterial-type flagellum-dependent cell motility"/>
    <property type="evidence" value="ECO:0007669"/>
    <property type="project" value="InterPro"/>
</dbReference>
<dbReference type="EMBL" id="CP076683">
    <property type="protein sequence ID" value="QWV15501.1"/>
    <property type="molecule type" value="Genomic_DNA"/>
</dbReference>
<organism evidence="8 9">
    <name type="scientific">Stutzerimonas zhaodongensis</name>
    <dbReference type="NCBI Taxonomy" id="1176257"/>
    <lineage>
        <taxon>Bacteria</taxon>
        <taxon>Pseudomonadati</taxon>
        <taxon>Pseudomonadota</taxon>
        <taxon>Gammaproteobacteria</taxon>
        <taxon>Pseudomonadales</taxon>
        <taxon>Pseudomonadaceae</taxon>
        <taxon>Stutzerimonas</taxon>
    </lineage>
</organism>
<sequence>MRISTLQAFNNGVAGIQRNYFNATRTQEQISTGNRILTPADDPVASVRLLQLEQQQNVLSQYNSNLTAAKNSLTQEEVSLNSVNTILQRVRELAVQAGNGALSAEDRKSIAAELGEREDELLSLMNTRNARGEYLFSGFQGKTQPFVRAADGSYSYQGDEGQRKLQIASSLNIPISDNGKSIFENVTNAGRLTSAVATAQPGSTLSVSAPLVQDEVAFSGNPSFPTGGIGIHFTSGTDYVVYDLAAPPTAFPVIEGESDLVLASGTLDDNQDKSDTLTFRGVHLQFDGVPVGGESIVVAPAVSSSRTASLTDGLPEALNLRITDATAFAAKFPSGTANFKVELADPALTGSVNKITIFSEPIVQLEPASDGTLSPQDVKALEGIGLSMTLKENFPAGDLSLTRVNEQKQGILDTIANLRSALENPANGNIGVRDAVGVALTNLDHGMVSVDAARGNIGARLNTIETTQTDNQDVTLVNKGIQADLRELDYAEALSRLSMQTVILEAAQQSYVKIAGLSLFNKM</sequence>
<dbReference type="EMBL" id="QNTV01000001">
    <property type="protein sequence ID" value="RBA62549.1"/>
    <property type="molecule type" value="Genomic_DNA"/>
</dbReference>
<evidence type="ECO:0000256" key="4">
    <source>
        <dbReference type="ARBA" id="ARBA00022525"/>
    </source>
</evidence>
<dbReference type="NCBIfam" id="NF009361">
    <property type="entry name" value="PRK12717.1"/>
    <property type="match status" value="1"/>
</dbReference>
<feature type="domain" description="Flagellin N-terminal" evidence="6">
    <location>
        <begin position="3"/>
        <end position="139"/>
    </location>
</feature>
<dbReference type="RefSeq" id="WP_128119199.1">
    <property type="nucleotide sequence ID" value="NZ_CP076683.1"/>
</dbReference>
<dbReference type="AlphaFoldDB" id="A0A365Q120"/>
<keyword evidence="10" id="KW-1185">Reference proteome</keyword>
<dbReference type="Proteomes" id="UP000252554">
    <property type="component" value="Unassembled WGS sequence"/>
</dbReference>
<gene>
    <name evidence="8" type="ORF">DQ403_02995</name>
    <name evidence="7" type="ORF">KQ248_13105</name>
</gene>
<evidence type="ECO:0000256" key="3">
    <source>
        <dbReference type="ARBA" id="ARBA00005709"/>
    </source>
</evidence>
<dbReference type="InterPro" id="IPR001029">
    <property type="entry name" value="Flagellin_N"/>
</dbReference>
<reference evidence="7 10" key="2">
    <citation type="submission" date="2021-06" db="EMBL/GenBank/DDBJ databases">
        <title>Microbial metabolic specificity influences pelagic lipid remineralization.</title>
        <authorList>
            <person name="Behrendt L."/>
            <person name="Hunter J.E."/>
            <person name="Alcolombri U."/>
            <person name="Smriga S."/>
            <person name="Mincer T."/>
            <person name="Lowenstein D.P."/>
            <person name="Peaudecerf F.J."/>
            <person name="Fernandez V.I."/>
            <person name="Fredricks H."/>
            <person name="Almblad H."/>
            <person name="Harrison J.J."/>
            <person name="Stocker R."/>
            <person name="Van Mooy B.A.S."/>
        </authorList>
    </citation>
    <scope>NUCLEOTIDE SEQUENCE [LARGE SCALE GENOMIC DNA]</scope>
    <source>
        <strain evidence="7 10">A252</strain>
    </source>
</reference>
<keyword evidence="5" id="KW-0975">Bacterial flagellum</keyword>
<reference evidence="8 9" key="1">
    <citation type="submission" date="2018-06" db="EMBL/GenBank/DDBJ databases">
        <title>Whole genome sequencing of four bacterial strains from South Shetland trench revealing bio-synthetic gene clusters.</title>
        <authorList>
            <person name="Abdel-Mageed W.M."/>
            <person name="Lehri B."/>
            <person name="Jarmusch S.A."/>
            <person name="Miranda K."/>
            <person name="Goodfellow M."/>
            <person name="Jaspars M."/>
            <person name="Karlyshev A.V."/>
        </authorList>
    </citation>
    <scope>NUCLEOTIDE SEQUENCE [LARGE SCALE GENOMIC DNA]</scope>
    <source>
        <strain evidence="8 9">SST2</strain>
    </source>
</reference>
<dbReference type="InterPro" id="IPR013384">
    <property type="entry name" value="Flagell_FlgL"/>
</dbReference>
<keyword evidence="8" id="KW-0966">Cell projection</keyword>
<keyword evidence="8" id="KW-0969">Cilium</keyword>
<dbReference type="Pfam" id="PF00669">
    <property type="entry name" value="Flagellin_N"/>
    <property type="match status" value="1"/>
</dbReference>
<dbReference type="Proteomes" id="UP000683436">
    <property type="component" value="Chromosome"/>
</dbReference>
<evidence type="ECO:0000259" key="6">
    <source>
        <dbReference type="Pfam" id="PF00669"/>
    </source>
</evidence>
<dbReference type="GO" id="GO:0005198">
    <property type="term" value="F:structural molecule activity"/>
    <property type="evidence" value="ECO:0007669"/>
    <property type="project" value="InterPro"/>
</dbReference>